<dbReference type="AlphaFoldDB" id="A0A0F9FRB7"/>
<gene>
    <name evidence="1" type="ORF">LCGC14_1918220</name>
</gene>
<reference evidence="1" key="1">
    <citation type="journal article" date="2015" name="Nature">
        <title>Complex archaea that bridge the gap between prokaryotes and eukaryotes.</title>
        <authorList>
            <person name="Spang A."/>
            <person name="Saw J.H."/>
            <person name="Jorgensen S.L."/>
            <person name="Zaremba-Niedzwiedzka K."/>
            <person name="Martijn J."/>
            <person name="Lind A.E."/>
            <person name="van Eijk R."/>
            <person name="Schleper C."/>
            <person name="Guy L."/>
            <person name="Ettema T.J."/>
        </authorList>
    </citation>
    <scope>NUCLEOTIDE SEQUENCE</scope>
</reference>
<organism evidence="1">
    <name type="scientific">marine sediment metagenome</name>
    <dbReference type="NCBI Taxonomy" id="412755"/>
    <lineage>
        <taxon>unclassified sequences</taxon>
        <taxon>metagenomes</taxon>
        <taxon>ecological metagenomes</taxon>
    </lineage>
</organism>
<proteinExistence type="predicted"/>
<protein>
    <submittedName>
        <fullName evidence="1">Uncharacterized protein</fullName>
    </submittedName>
</protein>
<accession>A0A0F9FRB7</accession>
<feature type="non-terminal residue" evidence="1">
    <location>
        <position position="1"/>
    </location>
</feature>
<dbReference type="EMBL" id="LAZR01020386">
    <property type="protein sequence ID" value="KKL89084.1"/>
    <property type="molecule type" value="Genomic_DNA"/>
</dbReference>
<name>A0A0F9FRB7_9ZZZZ</name>
<comment type="caution">
    <text evidence="1">The sequence shown here is derived from an EMBL/GenBank/DDBJ whole genome shotgun (WGS) entry which is preliminary data.</text>
</comment>
<sequence length="38" mass="4627">TRLYNKISNNCFEYVKKYHSIEKIGINWIKILNKLVDK</sequence>
<evidence type="ECO:0000313" key="1">
    <source>
        <dbReference type="EMBL" id="KKL89084.1"/>
    </source>
</evidence>